<name>A0A106BIF0_THIDE</name>
<dbReference type="RefSeq" id="WP_059759053.1">
    <property type="nucleotide sequence ID" value="NZ_LDUG01000056.1"/>
</dbReference>
<dbReference type="EMBL" id="LDUG01000056">
    <property type="protein sequence ID" value="KVW92623.1"/>
    <property type="molecule type" value="Genomic_DNA"/>
</dbReference>
<sequence length="262" mass="28075">MANTFFVSTKNTQNLFGKATDAQINKALAIGLTRIGARIKDAAALEMRSVFDRPTPYTMNALQLKSAEKTAAVPRAFVGFKDKAGSFIANGADAGPIMAGRAHYLRPQVFGGSRPLKALESRLRRAGAMAAGQYALPGWGARLDAYGNMTAADRNQVLAYLGGFGDVGGVKNTTVAGKAKLKGKGTEYFALKVRRGNLGPGIYRRSGTGSRATLQQVLKFIDRAPQYRPLFDFHGVADRTGKKVADEIMHDAMAQVLFTGRG</sequence>
<dbReference type="PATRIC" id="fig|36861.3.peg.3001"/>
<protein>
    <submittedName>
        <fullName evidence="1">Uncharacterized protein</fullName>
    </submittedName>
</protein>
<evidence type="ECO:0000313" key="1">
    <source>
        <dbReference type="EMBL" id="KVW92623.1"/>
    </source>
</evidence>
<dbReference type="Proteomes" id="UP000064243">
    <property type="component" value="Unassembled WGS sequence"/>
</dbReference>
<dbReference type="OrthoDB" id="6871774at2"/>
<dbReference type="AlphaFoldDB" id="A0A106BIF0"/>
<comment type="caution">
    <text evidence="1">The sequence shown here is derived from an EMBL/GenBank/DDBJ whole genome shotgun (WGS) entry which is preliminary data.</text>
</comment>
<accession>A0A106BIF0</accession>
<reference evidence="1 2" key="1">
    <citation type="journal article" date="2015" name="Appl. Environ. Microbiol.">
        <title>Aerobic and Anaerobic Thiosulfate Oxidation by a Cold-Adapted, Subglacial Chemoautotroph.</title>
        <authorList>
            <person name="Harrold Z.R."/>
            <person name="Skidmore M.L."/>
            <person name="Hamilton T.L."/>
            <person name="Desch L."/>
            <person name="Amada K."/>
            <person name="van Gelder W."/>
            <person name="Glover K."/>
            <person name="Roden E.E."/>
            <person name="Boyd E.S."/>
        </authorList>
    </citation>
    <scope>NUCLEOTIDE SEQUENCE [LARGE SCALE GENOMIC DNA]</scope>
    <source>
        <strain evidence="1 2">RG</strain>
    </source>
</reference>
<organism evidence="1 2">
    <name type="scientific">Thiobacillus denitrificans</name>
    <dbReference type="NCBI Taxonomy" id="36861"/>
    <lineage>
        <taxon>Bacteria</taxon>
        <taxon>Pseudomonadati</taxon>
        <taxon>Pseudomonadota</taxon>
        <taxon>Betaproteobacteria</taxon>
        <taxon>Nitrosomonadales</taxon>
        <taxon>Thiobacillaceae</taxon>
        <taxon>Thiobacillus</taxon>
    </lineage>
</organism>
<keyword evidence="2" id="KW-1185">Reference proteome</keyword>
<gene>
    <name evidence="1" type="ORF">ABW22_15700</name>
</gene>
<proteinExistence type="predicted"/>
<evidence type="ECO:0000313" key="2">
    <source>
        <dbReference type="Proteomes" id="UP000064243"/>
    </source>
</evidence>